<evidence type="ECO:0000313" key="2">
    <source>
        <dbReference type="Proteomes" id="UP000654345"/>
    </source>
</evidence>
<name>A0ABQ3UMY5_9CHLR</name>
<comment type="caution">
    <text evidence="1">The sequence shown here is derived from an EMBL/GenBank/DDBJ whole genome shotgun (WGS) entry which is preliminary data.</text>
</comment>
<dbReference type="Proteomes" id="UP000654345">
    <property type="component" value="Unassembled WGS sequence"/>
</dbReference>
<proteinExistence type="predicted"/>
<accession>A0ABQ3UMY5</accession>
<sequence length="50" mass="5292">MQRGVSPSALLSPPAAGAMYPFQTKLNRALGLCDPVTCDKLGEEEEEQAA</sequence>
<keyword evidence="2" id="KW-1185">Reference proteome</keyword>
<protein>
    <submittedName>
        <fullName evidence="1">Uncharacterized protein</fullName>
    </submittedName>
</protein>
<evidence type="ECO:0000313" key="1">
    <source>
        <dbReference type="EMBL" id="GHO54053.1"/>
    </source>
</evidence>
<dbReference type="EMBL" id="BNJG01000001">
    <property type="protein sequence ID" value="GHO54053.1"/>
    <property type="molecule type" value="Genomic_DNA"/>
</dbReference>
<organism evidence="1 2">
    <name type="scientific">Ktedonobacter robiniae</name>
    <dbReference type="NCBI Taxonomy" id="2778365"/>
    <lineage>
        <taxon>Bacteria</taxon>
        <taxon>Bacillati</taxon>
        <taxon>Chloroflexota</taxon>
        <taxon>Ktedonobacteria</taxon>
        <taxon>Ktedonobacterales</taxon>
        <taxon>Ktedonobacteraceae</taxon>
        <taxon>Ktedonobacter</taxon>
    </lineage>
</organism>
<reference evidence="1 2" key="1">
    <citation type="journal article" date="2021" name="Int. J. Syst. Evol. Microbiol.">
        <title>Reticulibacter mediterranei gen. nov., sp. nov., within the new family Reticulibacteraceae fam. nov., and Ktedonospora formicarum gen. nov., sp. nov., Ktedonobacter robiniae sp. nov., Dictyobacter formicarum sp. nov. and Dictyobacter arantiisoli sp. nov., belonging to the class Ktedonobacteria.</title>
        <authorList>
            <person name="Yabe S."/>
            <person name="Zheng Y."/>
            <person name="Wang C.M."/>
            <person name="Sakai Y."/>
            <person name="Abe K."/>
            <person name="Yokota A."/>
            <person name="Donadio S."/>
            <person name="Cavaletti L."/>
            <person name="Monciardini P."/>
        </authorList>
    </citation>
    <scope>NUCLEOTIDE SEQUENCE [LARGE SCALE GENOMIC DNA]</scope>
    <source>
        <strain evidence="1 2">SOSP1-30</strain>
    </source>
</reference>
<gene>
    <name evidence="1" type="ORF">KSB_25280</name>
</gene>